<dbReference type="EMBL" id="FZOD01000008">
    <property type="protein sequence ID" value="SNS39488.1"/>
    <property type="molecule type" value="Genomic_DNA"/>
</dbReference>
<organism evidence="1 2">
    <name type="scientific">Streptosporangium subroseum</name>
    <dbReference type="NCBI Taxonomy" id="106412"/>
    <lineage>
        <taxon>Bacteria</taxon>
        <taxon>Bacillati</taxon>
        <taxon>Actinomycetota</taxon>
        <taxon>Actinomycetes</taxon>
        <taxon>Streptosporangiales</taxon>
        <taxon>Streptosporangiaceae</taxon>
        <taxon>Streptosporangium</taxon>
    </lineage>
</organism>
<keyword evidence="2" id="KW-1185">Reference proteome</keyword>
<protein>
    <submittedName>
        <fullName evidence="1">Uncharacterized protein</fullName>
    </submittedName>
</protein>
<dbReference type="Proteomes" id="UP000198282">
    <property type="component" value="Unassembled WGS sequence"/>
</dbReference>
<name>A0A239E5B6_9ACTN</name>
<accession>A0A239E5B6</accession>
<evidence type="ECO:0000313" key="1">
    <source>
        <dbReference type="EMBL" id="SNS39488.1"/>
    </source>
</evidence>
<evidence type="ECO:0000313" key="2">
    <source>
        <dbReference type="Proteomes" id="UP000198282"/>
    </source>
</evidence>
<gene>
    <name evidence="1" type="ORF">SAMN05216276_1008219</name>
</gene>
<dbReference type="AlphaFoldDB" id="A0A239E5B6"/>
<proteinExistence type="predicted"/>
<sequence>MCEMIQIWIGKYDHLSRYRVNGAADYKRHRSKVEVAALARPPSPDQHLLRDREGDLMLGGARVWPAKRAKSC</sequence>
<reference evidence="1 2" key="1">
    <citation type="submission" date="2017-06" db="EMBL/GenBank/DDBJ databases">
        <authorList>
            <person name="Kim H.J."/>
            <person name="Triplett B.A."/>
        </authorList>
    </citation>
    <scope>NUCLEOTIDE SEQUENCE [LARGE SCALE GENOMIC DNA]</scope>
    <source>
        <strain evidence="1 2">CGMCC 4.2132</strain>
    </source>
</reference>